<feature type="compositionally biased region" description="Gly residues" evidence="1">
    <location>
        <begin position="22"/>
        <end position="32"/>
    </location>
</feature>
<comment type="caution">
    <text evidence="2">The sequence shown here is derived from an EMBL/GenBank/DDBJ whole genome shotgun (WGS) entry which is preliminary data.</text>
</comment>
<evidence type="ECO:0000256" key="1">
    <source>
        <dbReference type="SAM" id="MobiDB-lite"/>
    </source>
</evidence>
<gene>
    <name evidence="2" type="ORF">QZM52_35610</name>
</gene>
<dbReference type="Proteomes" id="UP001171606">
    <property type="component" value="Unassembled WGS sequence"/>
</dbReference>
<reference evidence="2" key="1">
    <citation type="submission" date="2023-07" db="EMBL/GenBank/DDBJ databases">
        <title>A collection of bacterial strains from the Burkholderia cepacia Research Laboratory and Repository.</title>
        <authorList>
            <person name="Lipuma J."/>
            <person name="Spilker T."/>
            <person name="Caverly L."/>
        </authorList>
    </citation>
    <scope>NUCLEOTIDE SEQUENCE</scope>
    <source>
        <strain evidence="2">AU42020</strain>
    </source>
</reference>
<feature type="compositionally biased region" description="Basic and acidic residues" evidence="1">
    <location>
        <begin position="1"/>
        <end position="10"/>
    </location>
</feature>
<sequence length="72" mass="6924">GAGREPKRAADAGAHAQKDAPGAGGTAAGGYGPRLAKTAAPAAKPALVRPALNGEKPAAATAGASDDDWETF</sequence>
<evidence type="ECO:0000313" key="3">
    <source>
        <dbReference type="Proteomes" id="UP001171606"/>
    </source>
</evidence>
<dbReference type="EMBL" id="JAUJSQ010000032">
    <property type="protein sequence ID" value="MDN7936613.1"/>
    <property type="molecule type" value="Genomic_DNA"/>
</dbReference>
<evidence type="ECO:0000313" key="2">
    <source>
        <dbReference type="EMBL" id="MDN7936613.1"/>
    </source>
</evidence>
<organism evidence="2 3">
    <name type="scientific">Burkholderia metallica</name>
    <dbReference type="NCBI Taxonomy" id="488729"/>
    <lineage>
        <taxon>Bacteria</taxon>
        <taxon>Pseudomonadati</taxon>
        <taxon>Pseudomonadota</taxon>
        <taxon>Betaproteobacteria</taxon>
        <taxon>Burkholderiales</taxon>
        <taxon>Burkholderiaceae</taxon>
        <taxon>Burkholderia</taxon>
        <taxon>Burkholderia cepacia complex</taxon>
    </lineage>
</organism>
<feature type="region of interest" description="Disordered" evidence="1">
    <location>
        <begin position="1"/>
        <end position="72"/>
    </location>
</feature>
<feature type="compositionally biased region" description="Low complexity" evidence="1">
    <location>
        <begin position="11"/>
        <end position="21"/>
    </location>
</feature>
<protein>
    <submittedName>
        <fullName evidence="2">Methyl-accepting chemotaxis protein</fullName>
    </submittedName>
</protein>
<keyword evidence="3" id="KW-1185">Reference proteome</keyword>
<proteinExistence type="predicted"/>
<feature type="non-terminal residue" evidence="2">
    <location>
        <position position="1"/>
    </location>
</feature>
<name>A0ABT8PN81_9BURK</name>
<feature type="compositionally biased region" description="Low complexity" evidence="1">
    <location>
        <begin position="33"/>
        <end position="52"/>
    </location>
</feature>
<accession>A0ABT8PN81</accession>